<name>A0ABZ0TUH3_9SPHI</name>
<keyword evidence="1" id="KW-0812">Transmembrane</keyword>
<organism evidence="2 3">
    <name type="scientific">Mucilaginibacter sabulilitoris</name>
    <dbReference type="NCBI Taxonomy" id="1173583"/>
    <lineage>
        <taxon>Bacteria</taxon>
        <taxon>Pseudomonadati</taxon>
        <taxon>Bacteroidota</taxon>
        <taxon>Sphingobacteriia</taxon>
        <taxon>Sphingobacteriales</taxon>
        <taxon>Sphingobacteriaceae</taxon>
        <taxon>Mucilaginibacter</taxon>
    </lineage>
</organism>
<evidence type="ECO:0000313" key="2">
    <source>
        <dbReference type="EMBL" id="WPU96522.1"/>
    </source>
</evidence>
<protein>
    <submittedName>
        <fullName evidence="2">Uncharacterized protein</fullName>
    </submittedName>
</protein>
<evidence type="ECO:0000256" key="1">
    <source>
        <dbReference type="SAM" id="Phobius"/>
    </source>
</evidence>
<accession>A0ABZ0TUH3</accession>
<keyword evidence="1" id="KW-1133">Transmembrane helix</keyword>
<dbReference type="RefSeq" id="WP_321565616.1">
    <property type="nucleotide sequence ID" value="NZ_CP139558.1"/>
</dbReference>
<dbReference type="Proteomes" id="UP001324380">
    <property type="component" value="Chromosome"/>
</dbReference>
<proteinExistence type="predicted"/>
<reference evidence="2 3" key="1">
    <citation type="submission" date="2023-11" db="EMBL/GenBank/DDBJ databases">
        <title>Analysis of the Genomes of Mucilaginibacter gossypii cycad 4 and M. sabulilitoris SNA2: microbes with the potential for plant growth promotion.</title>
        <authorList>
            <person name="Hirsch A.M."/>
            <person name="Humm E."/>
            <person name="Rubbi M."/>
            <person name="Del Vecchio G."/>
            <person name="Ha S.M."/>
            <person name="Pellegrini M."/>
            <person name="Gunsalus R.P."/>
        </authorList>
    </citation>
    <scope>NUCLEOTIDE SEQUENCE [LARGE SCALE GENOMIC DNA]</scope>
    <source>
        <strain evidence="2 3">SNA2</strain>
    </source>
</reference>
<feature type="transmembrane region" description="Helical" evidence="1">
    <location>
        <begin position="38"/>
        <end position="58"/>
    </location>
</feature>
<dbReference type="EMBL" id="CP139558">
    <property type="protein sequence ID" value="WPU96522.1"/>
    <property type="molecule type" value="Genomic_DNA"/>
</dbReference>
<keyword evidence="1" id="KW-0472">Membrane</keyword>
<evidence type="ECO:0000313" key="3">
    <source>
        <dbReference type="Proteomes" id="UP001324380"/>
    </source>
</evidence>
<keyword evidence="3" id="KW-1185">Reference proteome</keyword>
<gene>
    <name evidence="2" type="ORF">SNE25_13440</name>
</gene>
<sequence length="76" mass="8502">MEKLIILRMFFCFPLFGLLLPDAGILLSKNQGHIPLIHVAIEISLIFCILICTAVITYGKKRNQAHANETNEASFS</sequence>